<name>A0A3L7AFK7_9MICO</name>
<dbReference type="NCBIfam" id="TIGR03954">
    <property type="entry name" value="integ_memb_HG"/>
    <property type="match status" value="1"/>
</dbReference>
<feature type="domain" description="DUF3817" evidence="7">
    <location>
        <begin position="5"/>
        <end position="92"/>
    </location>
</feature>
<evidence type="ECO:0000256" key="3">
    <source>
        <dbReference type="ARBA" id="ARBA00022692"/>
    </source>
</evidence>
<dbReference type="PANTHER" id="PTHR40077:SF1">
    <property type="entry name" value="MEMBRANE PROTEIN"/>
    <property type="match status" value="1"/>
</dbReference>
<keyword evidence="5 6" id="KW-0472">Membrane</keyword>
<dbReference type="GO" id="GO:0005886">
    <property type="term" value="C:plasma membrane"/>
    <property type="evidence" value="ECO:0007669"/>
    <property type="project" value="UniProtKB-SubCell"/>
</dbReference>
<evidence type="ECO:0000256" key="2">
    <source>
        <dbReference type="ARBA" id="ARBA00022475"/>
    </source>
</evidence>
<evidence type="ECO:0000256" key="6">
    <source>
        <dbReference type="SAM" id="Phobius"/>
    </source>
</evidence>
<evidence type="ECO:0000259" key="7">
    <source>
        <dbReference type="Pfam" id="PF12823"/>
    </source>
</evidence>
<comment type="subcellular location">
    <subcellularLocation>
        <location evidence="1">Cell membrane</location>
        <topology evidence="1">Multi-pass membrane protein</topology>
    </subcellularLocation>
</comment>
<accession>A0A3L7AFK7</accession>
<keyword evidence="2" id="KW-1003">Cell membrane</keyword>
<keyword evidence="9" id="KW-1185">Reference proteome</keyword>
<dbReference type="RefSeq" id="WP_121689684.1">
    <property type="nucleotide sequence ID" value="NZ_RCUY01000017.1"/>
</dbReference>
<protein>
    <submittedName>
        <fullName evidence="8">DUF3817 domain-containing protein</fullName>
    </submittedName>
</protein>
<gene>
    <name evidence="8" type="ORF">D9V34_17150</name>
</gene>
<evidence type="ECO:0000256" key="5">
    <source>
        <dbReference type="ARBA" id="ARBA00023136"/>
    </source>
</evidence>
<dbReference type="EMBL" id="RCUY01000017">
    <property type="protein sequence ID" value="RLP78805.1"/>
    <property type="molecule type" value="Genomic_DNA"/>
</dbReference>
<organism evidence="8 9">
    <name type="scientific">Mycetocola lacteus</name>
    <dbReference type="NCBI Taxonomy" id="76637"/>
    <lineage>
        <taxon>Bacteria</taxon>
        <taxon>Bacillati</taxon>
        <taxon>Actinomycetota</taxon>
        <taxon>Actinomycetes</taxon>
        <taxon>Micrococcales</taxon>
        <taxon>Microbacteriaceae</taxon>
        <taxon>Mycetocola</taxon>
    </lineage>
</organism>
<dbReference type="PANTHER" id="PTHR40077">
    <property type="entry name" value="MEMBRANE PROTEIN-RELATED"/>
    <property type="match status" value="1"/>
</dbReference>
<comment type="caution">
    <text evidence="8">The sequence shown here is derived from an EMBL/GenBank/DDBJ whole genome shotgun (WGS) entry which is preliminary data.</text>
</comment>
<feature type="transmembrane region" description="Helical" evidence="6">
    <location>
        <begin position="126"/>
        <end position="147"/>
    </location>
</feature>
<dbReference type="Proteomes" id="UP000269438">
    <property type="component" value="Unassembled WGS sequence"/>
</dbReference>
<dbReference type="InterPro" id="IPR023845">
    <property type="entry name" value="DUF3817_TM"/>
</dbReference>
<dbReference type="AlphaFoldDB" id="A0A3L7AFK7"/>
<keyword evidence="3 6" id="KW-0812">Transmembrane</keyword>
<feature type="transmembrane region" description="Helical" evidence="6">
    <location>
        <begin position="6"/>
        <end position="27"/>
    </location>
</feature>
<evidence type="ECO:0000256" key="4">
    <source>
        <dbReference type="ARBA" id="ARBA00022989"/>
    </source>
</evidence>
<dbReference type="Pfam" id="PF12823">
    <property type="entry name" value="DUF3817"/>
    <property type="match status" value="1"/>
</dbReference>
<evidence type="ECO:0000313" key="8">
    <source>
        <dbReference type="EMBL" id="RLP78805.1"/>
    </source>
</evidence>
<sequence length="153" mass="16371">MTPRTLYRTVAIAEAVTWTLLIISLILKYGLNANPIVTTIAGGIHGVVFLSFALASILIGINQHWSLGRVALGVVSAVVPYATIPFERALERGGHLGGVWRTEPGADPRDRSVLSRLVMWLVRHPVLFLVLAVVAVAIVATVLLILGPPIPKG</sequence>
<dbReference type="OrthoDB" id="3396203at2"/>
<evidence type="ECO:0000313" key="9">
    <source>
        <dbReference type="Proteomes" id="UP000269438"/>
    </source>
</evidence>
<proteinExistence type="predicted"/>
<evidence type="ECO:0000256" key="1">
    <source>
        <dbReference type="ARBA" id="ARBA00004651"/>
    </source>
</evidence>
<keyword evidence="4 6" id="KW-1133">Transmembrane helix</keyword>
<reference evidence="8 9" key="1">
    <citation type="submission" date="2018-10" db="EMBL/GenBank/DDBJ databases">
        <authorList>
            <person name="Li J."/>
        </authorList>
    </citation>
    <scope>NUCLEOTIDE SEQUENCE [LARGE SCALE GENOMIC DNA]</scope>
    <source>
        <strain evidence="8 9">JCM 11654</strain>
    </source>
</reference>
<feature type="transmembrane region" description="Helical" evidence="6">
    <location>
        <begin position="39"/>
        <end position="61"/>
    </location>
</feature>